<organism evidence="2 3">
    <name type="scientific">Brevibacterium casei</name>
    <dbReference type="NCBI Taxonomy" id="33889"/>
    <lineage>
        <taxon>Bacteria</taxon>
        <taxon>Bacillati</taxon>
        <taxon>Actinomycetota</taxon>
        <taxon>Actinomycetes</taxon>
        <taxon>Micrococcales</taxon>
        <taxon>Brevibacteriaceae</taxon>
        <taxon>Brevibacterium</taxon>
    </lineage>
</organism>
<sequence length="131" mass="14687">MTGSDSSRDDYSAGRRRSRRNSPNFDRENIREELARILQRAQAVASTPRDDFVAGAPSYDVASMVIIRLASLTERAEFAPWLDELTPMEVTAIRATRNIAAHAGYTAVNNEVFWNAVTVRVPEIIGRLLKH</sequence>
<evidence type="ECO:0000256" key="1">
    <source>
        <dbReference type="SAM" id="MobiDB-lite"/>
    </source>
</evidence>
<name>A0A7T4A0X4_9MICO</name>
<dbReference type="Proteomes" id="UP000595374">
    <property type="component" value="Chromosome"/>
</dbReference>
<dbReference type="EMBL" id="CP065989">
    <property type="protein sequence ID" value="QQB15264.1"/>
    <property type="molecule type" value="Genomic_DNA"/>
</dbReference>
<accession>A0A7T4A0X4</accession>
<evidence type="ECO:0000313" key="3">
    <source>
        <dbReference type="Proteomes" id="UP000595374"/>
    </source>
</evidence>
<protein>
    <submittedName>
        <fullName evidence="2">Antitoxin</fullName>
    </submittedName>
</protein>
<feature type="compositionally biased region" description="Basic and acidic residues" evidence="1">
    <location>
        <begin position="1"/>
        <end position="13"/>
    </location>
</feature>
<dbReference type="AlphaFoldDB" id="A0A7T4A0X4"/>
<evidence type="ECO:0000313" key="2">
    <source>
        <dbReference type="EMBL" id="QQB15264.1"/>
    </source>
</evidence>
<gene>
    <name evidence="2" type="ORF">I6H47_04740</name>
</gene>
<reference evidence="2 3" key="1">
    <citation type="submission" date="2020-12" db="EMBL/GenBank/DDBJ databases">
        <title>FDA dAtabase for Regulatory Grade micrObial Sequences (FDA-ARGOS): Supporting development and validation of Infectious Disease Dx tests.</title>
        <authorList>
            <person name="Sproer C."/>
            <person name="Gronow S."/>
            <person name="Severitt S."/>
            <person name="Schroder I."/>
            <person name="Tallon L."/>
            <person name="Sadzewicz L."/>
            <person name="Zhao X."/>
            <person name="Boylan J."/>
            <person name="Ott S."/>
            <person name="Bowen H."/>
            <person name="Vavikolanu K."/>
            <person name="Mehta A."/>
            <person name="Aluvathingal J."/>
            <person name="Nadendla S."/>
            <person name="Lowell S."/>
            <person name="Myers T."/>
            <person name="Yan Y."/>
            <person name="Sichtig H."/>
        </authorList>
    </citation>
    <scope>NUCLEOTIDE SEQUENCE [LARGE SCALE GENOMIC DNA]</scope>
    <source>
        <strain evidence="2 3">FDAARGOS_990</strain>
    </source>
</reference>
<proteinExistence type="predicted"/>
<dbReference type="RefSeq" id="WP_198500285.1">
    <property type="nucleotide sequence ID" value="NZ_CP065989.1"/>
</dbReference>
<feature type="region of interest" description="Disordered" evidence="1">
    <location>
        <begin position="1"/>
        <end position="28"/>
    </location>
</feature>